<sequence>MDFLSEVIAKPQPKLQNSGHRKYNVALVGLGHRGYNTFFKCLQSPSFNMLAVCDTDPSKFLTFSQSHPDVPVYSSIEGMLADHKPDFAIVCVPHQFHKNCVDILADGRVPILKEKPVAGSAEDFRKLLSPIQDHKPVTSDATA</sequence>
<dbReference type="Pfam" id="PF01408">
    <property type="entry name" value="GFO_IDH_MocA"/>
    <property type="match status" value="1"/>
</dbReference>
<proteinExistence type="predicted"/>
<keyword evidence="3" id="KW-1185">Reference proteome</keyword>
<dbReference type="Gene3D" id="3.40.50.720">
    <property type="entry name" value="NAD(P)-binding Rossmann-like Domain"/>
    <property type="match status" value="1"/>
</dbReference>
<dbReference type="PANTHER" id="PTHR43377">
    <property type="entry name" value="BILIVERDIN REDUCTASE A"/>
    <property type="match status" value="1"/>
</dbReference>
<dbReference type="InterPro" id="IPR000683">
    <property type="entry name" value="Gfo/Idh/MocA-like_OxRdtase_N"/>
</dbReference>
<evidence type="ECO:0000259" key="1">
    <source>
        <dbReference type="Pfam" id="PF01408"/>
    </source>
</evidence>
<protein>
    <recommendedName>
        <fullName evidence="1">Gfo/Idh/MocA-like oxidoreductase N-terminal domain-containing protein</fullName>
    </recommendedName>
</protein>
<dbReference type="PANTHER" id="PTHR43377:SF1">
    <property type="entry name" value="BILIVERDIN REDUCTASE A"/>
    <property type="match status" value="1"/>
</dbReference>
<dbReference type="EMBL" id="JABFAI010000286">
    <property type="protein sequence ID" value="KAF4947507.1"/>
    <property type="molecule type" value="Genomic_DNA"/>
</dbReference>
<organism evidence="2 3">
    <name type="scientific">Fusarium gaditjirri</name>
    <dbReference type="NCBI Taxonomy" id="282569"/>
    <lineage>
        <taxon>Eukaryota</taxon>
        <taxon>Fungi</taxon>
        <taxon>Dikarya</taxon>
        <taxon>Ascomycota</taxon>
        <taxon>Pezizomycotina</taxon>
        <taxon>Sordariomycetes</taxon>
        <taxon>Hypocreomycetidae</taxon>
        <taxon>Hypocreales</taxon>
        <taxon>Nectriaceae</taxon>
        <taxon>Fusarium</taxon>
        <taxon>Fusarium nisikadoi species complex</taxon>
    </lineage>
</organism>
<accession>A0A8H4WRD4</accession>
<reference evidence="2" key="2">
    <citation type="submission" date="2020-05" db="EMBL/GenBank/DDBJ databases">
        <authorList>
            <person name="Kim H.-S."/>
            <person name="Proctor R.H."/>
            <person name="Brown D.W."/>
        </authorList>
    </citation>
    <scope>NUCLEOTIDE SEQUENCE</scope>
    <source>
        <strain evidence="2">NRRL 45417</strain>
    </source>
</reference>
<dbReference type="InterPro" id="IPR036291">
    <property type="entry name" value="NAD(P)-bd_dom_sf"/>
</dbReference>
<reference evidence="2" key="1">
    <citation type="journal article" date="2020" name="BMC Genomics">
        <title>Correction to: Identification and distribution of gene clusters required for synthesis of sphingolipid metabolism inhibitors in diverse species of the filamentous fungus Fusarium.</title>
        <authorList>
            <person name="Kim H.S."/>
            <person name="Lohmar J.M."/>
            <person name="Busman M."/>
            <person name="Brown D.W."/>
            <person name="Naumann T.A."/>
            <person name="Divon H.H."/>
            <person name="Lysoe E."/>
            <person name="Uhlig S."/>
            <person name="Proctor R.H."/>
        </authorList>
    </citation>
    <scope>NUCLEOTIDE SEQUENCE</scope>
    <source>
        <strain evidence="2">NRRL 45417</strain>
    </source>
</reference>
<dbReference type="GO" id="GO:0000166">
    <property type="term" value="F:nucleotide binding"/>
    <property type="evidence" value="ECO:0007669"/>
    <property type="project" value="InterPro"/>
</dbReference>
<name>A0A8H4WRD4_9HYPO</name>
<dbReference type="AlphaFoldDB" id="A0A8H4WRD4"/>
<evidence type="ECO:0000313" key="2">
    <source>
        <dbReference type="EMBL" id="KAF4947507.1"/>
    </source>
</evidence>
<gene>
    <name evidence="2" type="ORF">FGADI_10352</name>
</gene>
<dbReference type="SUPFAM" id="SSF51735">
    <property type="entry name" value="NAD(P)-binding Rossmann-fold domains"/>
    <property type="match status" value="1"/>
</dbReference>
<dbReference type="OrthoDB" id="416253at2759"/>
<feature type="domain" description="Gfo/Idh/MocA-like oxidoreductase N-terminal" evidence="1">
    <location>
        <begin position="24"/>
        <end position="131"/>
    </location>
</feature>
<evidence type="ECO:0000313" key="3">
    <source>
        <dbReference type="Proteomes" id="UP000604273"/>
    </source>
</evidence>
<comment type="caution">
    <text evidence="2">The sequence shown here is derived from an EMBL/GenBank/DDBJ whole genome shotgun (WGS) entry which is preliminary data.</text>
</comment>
<dbReference type="InterPro" id="IPR051450">
    <property type="entry name" value="Gfo/Idh/MocA_Oxidoreductases"/>
</dbReference>
<dbReference type="Proteomes" id="UP000604273">
    <property type="component" value="Unassembled WGS sequence"/>
</dbReference>